<protein>
    <submittedName>
        <fullName evidence="1">Uncharacterized protein</fullName>
    </submittedName>
</protein>
<evidence type="ECO:0000313" key="2">
    <source>
        <dbReference type="Proteomes" id="UP000545876"/>
    </source>
</evidence>
<name>A0A847D1N5_9BACT</name>
<accession>A0A847D1N5</accession>
<organism evidence="1 2">
    <name type="scientific">Candidatus Dojkabacteria bacterium</name>
    <dbReference type="NCBI Taxonomy" id="2099670"/>
    <lineage>
        <taxon>Bacteria</taxon>
        <taxon>Candidatus Dojkabacteria</taxon>
    </lineage>
</organism>
<evidence type="ECO:0000313" key="1">
    <source>
        <dbReference type="EMBL" id="NLD25644.1"/>
    </source>
</evidence>
<proteinExistence type="predicted"/>
<gene>
    <name evidence="1" type="ORF">GX656_03355</name>
</gene>
<reference evidence="1 2" key="1">
    <citation type="journal article" date="2020" name="Biotechnol. Biofuels">
        <title>New insights from the biogas microbiome by comprehensive genome-resolved metagenomics of nearly 1600 species originating from multiple anaerobic digesters.</title>
        <authorList>
            <person name="Campanaro S."/>
            <person name="Treu L."/>
            <person name="Rodriguez-R L.M."/>
            <person name="Kovalovszki A."/>
            <person name="Ziels R.M."/>
            <person name="Maus I."/>
            <person name="Zhu X."/>
            <person name="Kougias P.G."/>
            <person name="Basile A."/>
            <person name="Luo G."/>
            <person name="Schluter A."/>
            <person name="Konstantinidis K.T."/>
            <person name="Angelidaki I."/>
        </authorList>
    </citation>
    <scope>NUCLEOTIDE SEQUENCE [LARGE SCALE GENOMIC DNA]</scope>
    <source>
        <strain evidence="1">AS06rmzACSIP_65</strain>
    </source>
</reference>
<dbReference type="Proteomes" id="UP000545876">
    <property type="component" value="Unassembled WGS sequence"/>
</dbReference>
<dbReference type="AlphaFoldDB" id="A0A847D1N5"/>
<sequence length="45" mass="5135">MNILQDLYVVRNGLSGSYILMNDLDFNMDSSYDQTDADWASKKVS</sequence>
<comment type="caution">
    <text evidence="1">The sequence shown here is derived from an EMBL/GenBank/DDBJ whole genome shotgun (WGS) entry which is preliminary data.</text>
</comment>
<dbReference type="EMBL" id="JAAZBX010000013">
    <property type="protein sequence ID" value="NLD25644.1"/>
    <property type="molecule type" value="Genomic_DNA"/>
</dbReference>